<reference evidence="16" key="1">
    <citation type="journal article" date="2019" name="Int. J. Syst. Evol. Microbiol.">
        <title>The Global Catalogue of Microorganisms (GCM) 10K type strain sequencing project: providing services to taxonomists for standard genome sequencing and annotation.</title>
        <authorList>
            <consortium name="The Broad Institute Genomics Platform"/>
            <consortium name="The Broad Institute Genome Sequencing Center for Infectious Disease"/>
            <person name="Wu L."/>
            <person name="Ma J."/>
        </authorList>
    </citation>
    <scope>NUCLEOTIDE SEQUENCE [LARGE SCALE GENOMIC DNA]</scope>
    <source>
        <strain evidence="16">CECT 8570</strain>
    </source>
</reference>
<comment type="similarity">
    <text evidence="2 12">Belongs to the RNA methyltransferase RsmE family.</text>
</comment>
<keyword evidence="6 12" id="KW-0698">rRNA processing</keyword>
<dbReference type="Proteomes" id="UP001595840">
    <property type="component" value="Unassembled WGS sequence"/>
</dbReference>
<dbReference type="SUPFAM" id="SSF88697">
    <property type="entry name" value="PUA domain-like"/>
    <property type="match status" value="1"/>
</dbReference>
<feature type="domain" description="Ribosomal RNA small subunit methyltransferase E PUA-like" evidence="14">
    <location>
        <begin position="20"/>
        <end position="65"/>
    </location>
</feature>
<evidence type="ECO:0000256" key="3">
    <source>
        <dbReference type="ARBA" id="ARBA00012328"/>
    </source>
</evidence>
<evidence type="ECO:0000256" key="12">
    <source>
        <dbReference type="PIRNR" id="PIRNR015601"/>
    </source>
</evidence>
<evidence type="ECO:0000256" key="5">
    <source>
        <dbReference type="ARBA" id="ARBA00022490"/>
    </source>
</evidence>
<evidence type="ECO:0000256" key="4">
    <source>
        <dbReference type="ARBA" id="ARBA00013673"/>
    </source>
</evidence>
<evidence type="ECO:0000259" key="14">
    <source>
        <dbReference type="Pfam" id="PF20260"/>
    </source>
</evidence>
<dbReference type="Pfam" id="PF20260">
    <property type="entry name" value="PUA_4"/>
    <property type="match status" value="1"/>
</dbReference>
<keyword evidence="7 12" id="KW-0489">Methyltransferase</keyword>
<dbReference type="InterPro" id="IPR029028">
    <property type="entry name" value="Alpha/beta_knot_MTases"/>
</dbReference>
<dbReference type="InterPro" id="IPR006700">
    <property type="entry name" value="RsmE"/>
</dbReference>
<accession>A0ABV8V246</accession>
<comment type="catalytic activity">
    <reaction evidence="11 12">
        <text>uridine(1498) in 16S rRNA + S-adenosyl-L-methionine = N(3)-methyluridine(1498) in 16S rRNA + S-adenosyl-L-homocysteine + H(+)</text>
        <dbReference type="Rhea" id="RHEA:42920"/>
        <dbReference type="Rhea" id="RHEA-COMP:10283"/>
        <dbReference type="Rhea" id="RHEA-COMP:10284"/>
        <dbReference type="ChEBI" id="CHEBI:15378"/>
        <dbReference type="ChEBI" id="CHEBI:57856"/>
        <dbReference type="ChEBI" id="CHEBI:59789"/>
        <dbReference type="ChEBI" id="CHEBI:65315"/>
        <dbReference type="ChEBI" id="CHEBI:74502"/>
        <dbReference type="EC" id="2.1.1.193"/>
    </reaction>
</comment>
<dbReference type="PIRSF" id="PIRSF015601">
    <property type="entry name" value="MTase_slr0722"/>
    <property type="match status" value="1"/>
</dbReference>
<dbReference type="GO" id="GO:0032259">
    <property type="term" value="P:methylation"/>
    <property type="evidence" value="ECO:0007669"/>
    <property type="project" value="UniProtKB-KW"/>
</dbReference>
<gene>
    <name evidence="15" type="ORF">ACFOX3_04155</name>
</gene>
<evidence type="ECO:0000256" key="10">
    <source>
        <dbReference type="ARBA" id="ARBA00025699"/>
    </source>
</evidence>
<dbReference type="NCBIfam" id="NF008692">
    <property type="entry name" value="PRK11713.1-5"/>
    <property type="match status" value="1"/>
</dbReference>
<evidence type="ECO:0000313" key="16">
    <source>
        <dbReference type="Proteomes" id="UP001595840"/>
    </source>
</evidence>
<keyword evidence="9 12" id="KW-0949">S-adenosyl-L-methionine</keyword>
<feature type="domain" description="Ribosomal RNA small subunit methyltransferase E methyltransferase" evidence="13">
    <location>
        <begin position="75"/>
        <end position="235"/>
    </location>
</feature>
<dbReference type="EMBL" id="JBHSCX010000003">
    <property type="protein sequence ID" value="MFC4361481.1"/>
    <property type="molecule type" value="Genomic_DNA"/>
</dbReference>
<keyword evidence="8 12" id="KW-0808">Transferase</keyword>
<dbReference type="InterPro" id="IPR046887">
    <property type="entry name" value="RsmE_PUA-like"/>
</dbReference>
<dbReference type="InterPro" id="IPR046886">
    <property type="entry name" value="RsmE_MTase_dom"/>
</dbReference>
<dbReference type="EC" id="2.1.1.193" evidence="3 12"/>
<evidence type="ECO:0000256" key="6">
    <source>
        <dbReference type="ARBA" id="ARBA00022552"/>
    </source>
</evidence>
<dbReference type="InterPro" id="IPR029026">
    <property type="entry name" value="tRNA_m1G_MTases_N"/>
</dbReference>
<dbReference type="SUPFAM" id="SSF75217">
    <property type="entry name" value="alpha/beta knot"/>
    <property type="match status" value="1"/>
</dbReference>
<keyword evidence="16" id="KW-1185">Reference proteome</keyword>
<comment type="subcellular location">
    <subcellularLocation>
        <location evidence="1 12">Cytoplasm</location>
    </subcellularLocation>
</comment>
<evidence type="ECO:0000259" key="13">
    <source>
        <dbReference type="Pfam" id="PF04452"/>
    </source>
</evidence>
<evidence type="ECO:0000256" key="7">
    <source>
        <dbReference type="ARBA" id="ARBA00022603"/>
    </source>
</evidence>
<evidence type="ECO:0000256" key="1">
    <source>
        <dbReference type="ARBA" id="ARBA00004496"/>
    </source>
</evidence>
<comment type="function">
    <text evidence="10 12">Specifically methylates the N3 position of the uracil ring of uridine 1498 (m3U1498) in 16S rRNA. Acts on the fully assembled 30S ribosomal subunit.</text>
</comment>
<dbReference type="Gene3D" id="2.40.240.20">
    <property type="entry name" value="Hypothetical PUA domain-like, domain 1"/>
    <property type="match status" value="1"/>
</dbReference>
<protein>
    <recommendedName>
        <fullName evidence="4 12">Ribosomal RNA small subunit methyltransferase E</fullName>
        <ecNumber evidence="3 12">2.1.1.193</ecNumber>
    </recommendedName>
</protein>
<dbReference type="PANTHER" id="PTHR30027">
    <property type="entry name" value="RIBOSOMAL RNA SMALL SUBUNIT METHYLTRANSFERASE E"/>
    <property type="match status" value="1"/>
</dbReference>
<proteinExistence type="inferred from homology"/>
<evidence type="ECO:0000256" key="9">
    <source>
        <dbReference type="ARBA" id="ARBA00022691"/>
    </source>
</evidence>
<dbReference type="NCBIfam" id="TIGR00046">
    <property type="entry name" value="RsmE family RNA methyltransferase"/>
    <property type="match status" value="1"/>
</dbReference>
<keyword evidence="5 12" id="KW-0963">Cytoplasm</keyword>
<comment type="caution">
    <text evidence="15">The sequence shown here is derived from an EMBL/GenBank/DDBJ whole genome shotgun (WGS) entry which is preliminary data.</text>
</comment>
<dbReference type="InterPro" id="IPR015947">
    <property type="entry name" value="PUA-like_sf"/>
</dbReference>
<organism evidence="15 16">
    <name type="scientific">Simiduia curdlanivorans</name>
    <dbReference type="NCBI Taxonomy" id="1492769"/>
    <lineage>
        <taxon>Bacteria</taxon>
        <taxon>Pseudomonadati</taxon>
        <taxon>Pseudomonadota</taxon>
        <taxon>Gammaproteobacteria</taxon>
        <taxon>Cellvibrionales</taxon>
        <taxon>Cellvibrionaceae</taxon>
        <taxon>Simiduia</taxon>
    </lineage>
</organism>
<dbReference type="Pfam" id="PF04452">
    <property type="entry name" value="Methyltrans_RNA"/>
    <property type="match status" value="1"/>
</dbReference>
<name>A0ABV8V246_9GAMM</name>
<dbReference type="GO" id="GO:0008168">
    <property type="term" value="F:methyltransferase activity"/>
    <property type="evidence" value="ECO:0007669"/>
    <property type="project" value="UniProtKB-KW"/>
</dbReference>
<evidence type="ECO:0000256" key="2">
    <source>
        <dbReference type="ARBA" id="ARBA00005528"/>
    </source>
</evidence>
<evidence type="ECO:0000256" key="8">
    <source>
        <dbReference type="ARBA" id="ARBA00022679"/>
    </source>
</evidence>
<dbReference type="PANTHER" id="PTHR30027:SF3">
    <property type="entry name" value="16S RRNA (URACIL(1498)-N(3))-METHYLTRANSFERASE"/>
    <property type="match status" value="1"/>
</dbReference>
<evidence type="ECO:0000313" key="15">
    <source>
        <dbReference type="EMBL" id="MFC4361481.1"/>
    </source>
</evidence>
<dbReference type="Gene3D" id="3.40.1280.10">
    <property type="match status" value="1"/>
</dbReference>
<sequence length="241" mass="26579">MRIPRLYVNQDLATGAVLDLDSDASRYLGSVLRMEAGRPLIVFNGQGGEYLAMIKTASKKNVSIGIGKHNAENRSSPLDIHLGIGLSKGDRFDWVIQKATELGVNTITPLITSRTDVKLNSERQDKKLQHWQQIAISASEQCQRNLIPTIASPSNTSDWLSQRDETLKLVLHHRSDKKLAQHLKPTSVALIIGPEGGLDDDEIALALSQGFQALTLGPRVFRTETAPMAALTLLQYEWGDF</sequence>
<dbReference type="CDD" id="cd18084">
    <property type="entry name" value="RsmE-like"/>
    <property type="match status" value="1"/>
</dbReference>
<evidence type="ECO:0000256" key="11">
    <source>
        <dbReference type="ARBA" id="ARBA00047944"/>
    </source>
</evidence>
<dbReference type="RefSeq" id="WP_290259611.1">
    <property type="nucleotide sequence ID" value="NZ_JAUFQG010000004.1"/>
</dbReference>